<evidence type="ECO:0000313" key="12">
    <source>
        <dbReference type="EMBL" id="TBU06430.1"/>
    </source>
</evidence>
<dbReference type="VEuPathDB" id="MicrosporidiaDB:CWI39_0495p0010"/>
<proteinExistence type="inferred from homology"/>
<name>A0A4Q9LHH5_9MICR</name>
<feature type="domain" description="ERCC4" evidence="11">
    <location>
        <begin position="584"/>
        <end position="664"/>
    </location>
</feature>
<keyword evidence="3" id="KW-0540">Nuclease</keyword>
<keyword evidence="9" id="KW-0539">Nucleus</keyword>
<dbReference type="GO" id="GO:0003684">
    <property type="term" value="F:damaged DNA binding"/>
    <property type="evidence" value="ECO:0007669"/>
    <property type="project" value="TreeGrafter"/>
</dbReference>
<keyword evidence="4 12" id="KW-0255">Endonuclease</keyword>
<dbReference type="GO" id="GO:1901255">
    <property type="term" value="P:nucleotide-excision repair involved in interstrand cross-link repair"/>
    <property type="evidence" value="ECO:0007669"/>
    <property type="project" value="TreeGrafter"/>
</dbReference>
<dbReference type="GO" id="GO:0003697">
    <property type="term" value="F:single-stranded DNA binding"/>
    <property type="evidence" value="ECO:0007669"/>
    <property type="project" value="TreeGrafter"/>
</dbReference>
<dbReference type="GO" id="GO:0000014">
    <property type="term" value="F:single-stranded DNA endodeoxyribonuclease activity"/>
    <property type="evidence" value="ECO:0007669"/>
    <property type="project" value="TreeGrafter"/>
</dbReference>
<protein>
    <submittedName>
        <fullName evidence="12">ERCC4-like DNA repair endonuclease</fullName>
    </submittedName>
</protein>
<dbReference type="SMART" id="SM00891">
    <property type="entry name" value="ERCC4"/>
    <property type="match status" value="1"/>
</dbReference>
<keyword evidence="6" id="KW-0378">Hydrolase</keyword>
<dbReference type="SUPFAM" id="SSF47781">
    <property type="entry name" value="RuvA domain 2-like"/>
    <property type="match status" value="1"/>
</dbReference>
<keyword evidence="5" id="KW-0227">DNA damage</keyword>
<evidence type="ECO:0000256" key="2">
    <source>
        <dbReference type="ARBA" id="ARBA00010015"/>
    </source>
</evidence>
<dbReference type="Proteomes" id="UP000293045">
    <property type="component" value="Unassembled WGS sequence"/>
</dbReference>
<dbReference type="InterPro" id="IPR010994">
    <property type="entry name" value="RuvA_2-like"/>
</dbReference>
<dbReference type="Gene3D" id="3.40.50.10130">
    <property type="match status" value="1"/>
</dbReference>
<dbReference type="InterPro" id="IPR047520">
    <property type="entry name" value="XPF_nuclease"/>
</dbReference>
<comment type="similarity">
    <text evidence="2">Belongs to the XPF family.</text>
</comment>
<dbReference type="GO" id="GO:0000724">
    <property type="term" value="P:double-strand break repair via homologous recombination"/>
    <property type="evidence" value="ECO:0007669"/>
    <property type="project" value="TreeGrafter"/>
</dbReference>
<dbReference type="SUPFAM" id="SSF52980">
    <property type="entry name" value="Restriction endonuclease-like"/>
    <property type="match status" value="1"/>
</dbReference>
<evidence type="ECO:0000256" key="4">
    <source>
        <dbReference type="ARBA" id="ARBA00022759"/>
    </source>
</evidence>
<dbReference type="InterPro" id="IPR011335">
    <property type="entry name" value="Restrct_endonuc-II-like"/>
</dbReference>
<evidence type="ECO:0000313" key="13">
    <source>
        <dbReference type="Proteomes" id="UP000293045"/>
    </source>
</evidence>
<evidence type="ECO:0000256" key="3">
    <source>
        <dbReference type="ARBA" id="ARBA00022722"/>
    </source>
</evidence>
<reference evidence="12 13" key="1">
    <citation type="submission" date="2017-12" db="EMBL/GenBank/DDBJ databases">
        <authorList>
            <person name="Pombert J.-F."/>
            <person name="Haag K.L."/>
            <person name="Ebert D."/>
        </authorList>
    </citation>
    <scope>NUCLEOTIDE SEQUENCE [LARGE SCALE GENOMIC DNA]</scope>
    <source>
        <strain evidence="12">IL-BN-2</strain>
    </source>
</reference>
<evidence type="ECO:0000256" key="9">
    <source>
        <dbReference type="ARBA" id="ARBA00023242"/>
    </source>
</evidence>
<dbReference type="EMBL" id="PIXR01000495">
    <property type="protein sequence ID" value="TBU06430.1"/>
    <property type="molecule type" value="Genomic_DNA"/>
</dbReference>
<dbReference type="InterPro" id="IPR006166">
    <property type="entry name" value="ERCC4_domain"/>
</dbReference>
<keyword evidence="7" id="KW-0238">DNA-binding</keyword>
<dbReference type="CDD" id="cd20078">
    <property type="entry name" value="XPF_nuclease_XPF_euk"/>
    <property type="match status" value="1"/>
</dbReference>
<feature type="region of interest" description="Disordered" evidence="10">
    <location>
        <begin position="358"/>
        <end position="377"/>
    </location>
</feature>
<dbReference type="PANTHER" id="PTHR10150:SF0">
    <property type="entry name" value="DNA REPAIR ENDONUCLEASE XPF"/>
    <property type="match status" value="1"/>
</dbReference>
<evidence type="ECO:0000256" key="7">
    <source>
        <dbReference type="ARBA" id="ARBA00023125"/>
    </source>
</evidence>
<dbReference type="GO" id="GO:0000110">
    <property type="term" value="C:nucleotide-excision repair factor 1 complex"/>
    <property type="evidence" value="ECO:0007669"/>
    <property type="project" value="TreeGrafter"/>
</dbReference>
<comment type="caution">
    <text evidence="12">The sequence shown here is derived from an EMBL/GenBank/DDBJ whole genome shotgun (WGS) entry which is preliminary data.</text>
</comment>
<dbReference type="Gene3D" id="1.10.150.20">
    <property type="entry name" value="5' to 3' exonuclease, C-terminal subdomain"/>
    <property type="match status" value="1"/>
</dbReference>
<evidence type="ECO:0000256" key="8">
    <source>
        <dbReference type="ARBA" id="ARBA00023204"/>
    </source>
</evidence>
<evidence type="ECO:0000256" key="10">
    <source>
        <dbReference type="SAM" id="MobiDB-lite"/>
    </source>
</evidence>
<dbReference type="Pfam" id="PF02732">
    <property type="entry name" value="ERCC4"/>
    <property type="match status" value="1"/>
</dbReference>
<evidence type="ECO:0000259" key="11">
    <source>
        <dbReference type="SMART" id="SM00891"/>
    </source>
</evidence>
<comment type="subcellular location">
    <subcellularLocation>
        <location evidence="1">Nucleus</location>
    </subcellularLocation>
</comment>
<evidence type="ECO:0000256" key="1">
    <source>
        <dbReference type="ARBA" id="ARBA00004123"/>
    </source>
</evidence>
<evidence type="ECO:0000256" key="6">
    <source>
        <dbReference type="ARBA" id="ARBA00022801"/>
    </source>
</evidence>
<evidence type="ECO:0000256" key="5">
    <source>
        <dbReference type="ARBA" id="ARBA00022763"/>
    </source>
</evidence>
<accession>A0A4Q9LHH5</accession>
<organism evidence="12 13">
    <name type="scientific">Hamiltosporidium magnivora</name>
    <dbReference type="NCBI Taxonomy" id="148818"/>
    <lineage>
        <taxon>Eukaryota</taxon>
        <taxon>Fungi</taxon>
        <taxon>Fungi incertae sedis</taxon>
        <taxon>Microsporidia</taxon>
        <taxon>Dubosqiidae</taxon>
        <taxon>Hamiltosporidium</taxon>
    </lineage>
</organism>
<dbReference type="PANTHER" id="PTHR10150">
    <property type="entry name" value="DNA REPAIR ENDONUCLEASE XPF"/>
    <property type="match status" value="1"/>
</dbReference>
<dbReference type="AlphaFoldDB" id="A0A4Q9LHH5"/>
<gene>
    <name evidence="12" type="ORF">CWI39_0495p0010</name>
</gene>
<dbReference type="VEuPathDB" id="MicrosporidiaDB:CWI36_0611p0030"/>
<keyword evidence="8" id="KW-0234">DNA repair</keyword>
<dbReference type="GO" id="GO:0000712">
    <property type="term" value="P:resolution of meiotic recombination intermediates"/>
    <property type="evidence" value="ECO:0007669"/>
    <property type="project" value="TreeGrafter"/>
</dbReference>
<sequence>MLLEYEKEILKEANGKNYLLIMARGLGIEDIILQNIKMYLNSSSLVILLNLSLNEEKYFFSFKNKYLHNLNENPMTIDKRKALYKTGGVFYVSSRILVTDILNEVIETTKISCFLINNAETLKENSTEEFIIYLFRERNSEGLIKAFTVFPHVIMSRFSGIQQILKVLRIKKVLIYPRFHKTIKKSLAKEIELNEIKFKLPSKHEEIQMMLIEVIQCLFKELKTYCKEIDFDYENILLYGFNKILKIISKKFESKLQIKRLIADLKNMKELYYLLFNVDFKYFYQYLKTIFEEQIELKNNSTWINHPISHALLERSSEYCLEIEENSKSIEYCLEMEENNKSIEYYLEIEENNKSIKCKPNESNNKEEYEPTNSDSQTYLQISHNQKSKRIKETHFKQESKCKNNFKCKFSSNLKINKLIELIIELSSKKIVILAPNTFISECLIDKIKNFGLKINTEIKTKTENTIFNFLKPENKQETNFITVLTFYDFLLCEINYDFVFFIENDLGCIRKIETWANKTKKNVCVYLLMYKDSLEEQKYLMEIRNEKDCFVKLIENYSTMSLDLSKEIAIDLEDSEEEIREYKVYIDFREMRSGLPYFLYKSGNKIDVMSLEIGDYLLGSSVCLERKNILDLISSLNSGRLYLQLKMMEHSYTFNYLLLEFDNGRRPCLSDYFNFKEESFKNSILSKLILIILHFKKIRIIWSNSHLFSIQSIRNLQKRYKNPSVEKSKINYINPILQEIILSIPGIDYFNYRKVISNFKNLKEFISSNLEKLICIFGSEKGQTIYNFFNSNLKLLFK</sequence>
<dbReference type="FunFam" id="3.40.50.10130:FF:000002">
    <property type="entry name" value="DNA repair endonuclease XPF"/>
    <property type="match status" value="1"/>
</dbReference>